<gene>
    <name evidence="3" type="ORF">Glove_382g46</name>
</gene>
<name>A0A397HBV3_9GLOM</name>
<evidence type="ECO:0000313" key="4">
    <source>
        <dbReference type="Proteomes" id="UP000266861"/>
    </source>
</evidence>
<proteinExistence type="predicted"/>
<evidence type="ECO:0000259" key="2">
    <source>
        <dbReference type="PROSITE" id="PS50800"/>
    </source>
</evidence>
<dbReference type="STRING" id="1348612.A0A397HBV3"/>
<dbReference type="PROSITE" id="PS50800">
    <property type="entry name" value="SAP"/>
    <property type="match status" value="1"/>
</dbReference>
<feature type="region of interest" description="Disordered" evidence="1">
    <location>
        <begin position="263"/>
        <end position="319"/>
    </location>
</feature>
<dbReference type="AlphaFoldDB" id="A0A397HBV3"/>
<comment type="caution">
    <text evidence="3">The sequence shown here is derived from an EMBL/GenBank/DDBJ whole genome shotgun (WGS) entry which is preliminary data.</text>
</comment>
<dbReference type="Pfam" id="PF02037">
    <property type="entry name" value="SAP"/>
    <property type="match status" value="1"/>
</dbReference>
<feature type="compositionally biased region" description="Low complexity" evidence="1">
    <location>
        <begin position="263"/>
        <end position="275"/>
    </location>
</feature>
<evidence type="ECO:0000313" key="3">
    <source>
        <dbReference type="EMBL" id="RHZ57900.1"/>
    </source>
</evidence>
<feature type="domain" description="SAP" evidence="2">
    <location>
        <begin position="492"/>
        <end position="526"/>
    </location>
</feature>
<feature type="region of interest" description="Disordered" evidence="1">
    <location>
        <begin position="650"/>
        <end position="692"/>
    </location>
</feature>
<evidence type="ECO:0000256" key="1">
    <source>
        <dbReference type="SAM" id="MobiDB-lite"/>
    </source>
</evidence>
<protein>
    <recommendedName>
        <fullName evidence="2">SAP domain-containing protein</fullName>
    </recommendedName>
</protein>
<dbReference type="SUPFAM" id="SSF68906">
    <property type="entry name" value="SAP domain"/>
    <property type="match status" value="1"/>
</dbReference>
<feature type="compositionally biased region" description="Low complexity" evidence="1">
    <location>
        <begin position="381"/>
        <end position="394"/>
    </location>
</feature>
<dbReference type="InterPro" id="IPR003034">
    <property type="entry name" value="SAP_dom"/>
</dbReference>
<accession>A0A397HBV3</accession>
<feature type="compositionally biased region" description="Acidic residues" evidence="1">
    <location>
        <begin position="161"/>
        <end position="171"/>
    </location>
</feature>
<feature type="region of interest" description="Disordered" evidence="1">
    <location>
        <begin position="362"/>
        <end position="429"/>
    </location>
</feature>
<dbReference type="InterPro" id="IPR036361">
    <property type="entry name" value="SAP_dom_sf"/>
</dbReference>
<sequence length="815" mass="91809">MYAQRNPASDTLLTQTFHPSSAEDHFTTQNFLEEQQQQQQQQYNQEQLDEIQEQLNSSNMVQRFQISEANNFAFQTFGNNILGNSLPADWQQQLYSNDEMCGLVNDTNFPTNVFVDDLMSSNFVDEGSSWILDQNTEPLQLNQQDEIQQVHTPLSNSSSDTDSDQNNESDLNEQNRAQTPGPLQKSNIPNYLTIRRRSLSADNIHALAKSQQITANRKMIYPIQQHSEQISFDRTRSPISPAIRFEPQLQFLKQEACISQNIQIENQPNNINNDNNDNDRNNNRRQNSRTSSPSPQTVHATRPHLSRSISHQQIGPINHAQKLSELQARFKVKLDKRTQRSMPNIQLAAVAHGAMLQSNVTTPQKTNQNGGSGGVPIMDISSSSLSTPSTPTFPNEKPPNVAKQTLNPPRRGHTRKRSLSAPTTPFPNLTHHLPGSVPLKPAQSFPLNFSMASYARRPIQIQRNPKHSHATTIMSSEEYQRKLDEELEKVDFEDITVSELKEMLRQRGKPATGKKAVLMQRLQEEVEFVKAMKNTNNQLKNNNNSQFNQMISTPTSPSGVSLQSRIANLHISSPPMHSRRFSPYGSVSIPGSPRMMPSGLGNGRTGFNGNNVAYPEGDEWQFHSVGIQPLMPHNIEDATVQSHSIMMMGQATTQQQQQQQQQEMFGQQQPSSAPPTTTEFDQAFQQPPSSAPPMTTEFVDAYDFINPINLMSIGPDMMRLSVSDAEDTQSVLLKQESDNENKVERQTNGSLLPNETVTGILTQQALGFDFNSHQQLQDEHMMLKSDDFLNYTSVAPQHLPMQLELQQDGMGFSRW</sequence>
<feature type="compositionally biased region" description="Low complexity" evidence="1">
    <location>
        <begin position="650"/>
        <end position="669"/>
    </location>
</feature>
<reference evidence="3 4" key="1">
    <citation type="submission" date="2018-08" db="EMBL/GenBank/DDBJ databases">
        <title>Genome and evolution of the arbuscular mycorrhizal fungus Diversispora epigaea (formerly Glomus versiforme) and its bacterial endosymbionts.</title>
        <authorList>
            <person name="Sun X."/>
            <person name="Fei Z."/>
            <person name="Harrison M."/>
        </authorList>
    </citation>
    <scope>NUCLEOTIDE SEQUENCE [LARGE SCALE GENOMIC DNA]</scope>
    <source>
        <strain evidence="3 4">IT104</strain>
    </source>
</reference>
<organism evidence="3 4">
    <name type="scientific">Diversispora epigaea</name>
    <dbReference type="NCBI Taxonomy" id="1348612"/>
    <lineage>
        <taxon>Eukaryota</taxon>
        <taxon>Fungi</taxon>
        <taxon>Fungi incertae sedis</taxon>
        <taxon>Mucoromycota</taxon>
        <taxon>Glomeromycotina</taxon>
        <taxon>Glomeromycetes</taxon>
        <taxon>Diversisporales</taxon>
        <taxon>Diversisporaceae</taxon>
        <taxon>Diversispora</taxon>
    </lineage>
</organism>
<dbReference type="SMART" id="SM00513">
    <property type="entry name" value="SAP"/>
    <property type="match status" value="1"/>
</dbReference>
<dbReference type="OrthoDB" id="445357at2759"/>
<keyword evidence="4" id="KW-1185">Reference proteome</keyword>
<feature type="compositionally biased region" description="Low complexity" evidence="1">
    <location>
        <begin position="284"/>
        <end position="296"/>
    </location>
</feature>
<feature type="region of interest" description="Disordered" evidence="1">
    <location>
        <begin position="151"/>
        <end position="190"/>
    </location>
</feature>
<feature type="compositionally biased region" description="Polar residues" evidence="1">
    <location>
        <begin position="670"/>
        <end position="680"/>
    </location>
</feature>
<dbReference type="Proteomes" id="UP000266861">
    <property type="component" value="Unassembled WGS sequence"/>
</dbReference>
<dbReference type="EMBL" id="PQFF01000342">
    <property type="protein sequence ID" value="RHZ57900.1"/>
    <property type="molecule type" value="Genomic_DNA"/>
</dbReference>
<dbReference type="Gene3D" id="1.10.720.30">
    <property type="entry name" value="SAP domain"/>
    <property type="match status" value="1"/>
</dbReference>